<dbReference type="RefSeq" id="WP_134432873.1">
    <property type="nucleotide sequence ID" value="NZ_SOGQ01000085.1"/>
</dbReference>
<dbReference type="Proteomes" id="UP000297853">
    <property type="component" value="Unassembled WGS sequence"/>
</dbReference>
<sequence length="468" mass="50553">MTFVEALETAKDTRDRDAYIARVKAAVVRELSVLDSSVEIHDTHYFNHSAIPDLVVSWPKERGERNIYLRHSYEAIAASPSDAIDKTLDPVVLSLDTRHVADVTPGIDRQLQASPRALVTDPEAIDVLLNDDRRGSPLAGLVRANFIRGGKGHIDRPRAASLVGLNPTQLEGASGGSLVADLIGTSFSEDAAARITRTAQLVAVAMGEFPEQELGEPSALIGGKLSLAELRHLLPWLLNQPRAIANDRFWAYVGGMMSFADLEKIRENLEGVDVSPLIRANARRWSAKRAYLGLSTPVEGDETYLLRSNHWSFSTGALGIDIGESRLLLADNGKLIHARGGSSSATWLDIKDSLKGLKLARVELHGIRRSVTINAEQSDDVSGDVDEVTESLDDDYFVGEVAVRFSAPGDEPGSRDVDVLFGKSLVSGSKGAALADLVHLATSVLKFRAPLTDDQRLALISGVGESQT</sequence>
<evidence type="ECO:0000313" key="2">
    <source>
        <dbReference type="Proteomes" id="UP000297853"/>
    </source>
</evidence>
<comment type="caution">
    <text evidence="1">The sequence shown here is derived from an EMBL/GenBank/DDBJ whole genome shotgun (WGS) entry which is preliminary data.</text>
</comment>
<accession>A0ABY2ITU9</accession>
<proteinExistence type="predicted"/>
<gene>
    <name evidence="1" type="ORF">E3T28_15220</name>
</gene>
<name>A0ABY2ITU9_9MICO</name>
<evidence type="ECO:0000313" key="1">
    <source>
        <dbReference type="EMBL" id="TFC94398.1"/>
    </source>
</evidence>
<reference evidence="1 2" key="1">
    <citation type="submission" date="2019-03" db="EMBL/GenBank/DDBJ databases">
        <title>Genomics of glacier-inhabiting Cryobacterium strains.</title>
        <authorList>
            <person name="Liu Q."/>
            <person name="Xin Y.-H."/>
        </authorList>
    </citation>
    <scope>NUCLEOTIDE SEQUENCE [LARGE SCALE GENOMIC DNA]</scope>
    <source>
        <strain evidence="1 2">TMT1-23-1</strain>
    </source>
</reference>
<organism evidence="1 2">
    <name type="scientific">Cryobacterium sinapicolor</name>
    <dbReference type="NCBI Taxonomy" id="1259236"/>
    <lineage>
        <taxon>Bacteria</taxon>
        <taxon>Bacillati</taxon>
        <taxon>Actinomycetota</taxon>
        <taxon>Actinomycetes</taxon>
        <taxon>Micrococcales</taxon>
        <taxon>Microbacteriaceae</taxon>
        <taxon>Cryobacterium</taxon>
    </lineage>
</organism>
<protein>
    <submittedName>
        <fullName evidence="1">Uncharacterized protein</fullName>
    </submittedName>
</protein>
<dbReference type="EMBL" id="SOGQ01000085">
    <property type="protein sequence ID" value="TFC94398.1"/>
    <property type="molecule type" value="Genomic_DNA"/>
</dbReference>
<keyword evidence="2" id="KW-1185">Reference proteome</keyword>